<sequence length="121" mass="13006">MLYRSADAHEQTEPMLTTEPLGPRARDAGQMEALFGSGWPAFISADRLAEEYLPQVRERFTGFELVVLDDESPVAAGWAVPIAWDGTRDGLPAGYGDSLRRALEGGDGGDDPGRLRCAGSP</sequence>
<evidence type="ECO:0008006" key="4">
    <source>
        <dbReference type="Google" id="ProtNLM"/>
    </source>
</evidence>
<gene>
    <name evidence="2" type="ORF">GCM10023169_24560</name>
</gene>
<feature type="region of interest" description="Disordered" evidence="1">
    <location>
        <begin position="102"/>
        <end position="121"/>
    </location>
</feature>
<organism evidence="2 3">
    <name type="scientific">Georgenia halophila</name>
    <dbReference type="NCBI Taxonomy" id="620889"/>
    <lineage>
        <taxon>Bacteria</taxon>
        <taxon>Bacillati</taxon>
        <taxon>Actinomycetota</taxon>
        <taxon>Actinomycetes</taxon>
        <taxon>Micrococcales</taxon>
        <taxon>Bogoriellaceae</taxon>
        <taxon>Georgenia</taxon>
    </lineage>
</organism>
<keyword evidence="3" id="KW-1185">Reference proteome</keyword>
<reference evidence="3" key="1">
    <citation type="journal article" date="2019" name="Int. J. Syst. Evol. Microbiol.">
        <title>The Global Catalogue of Microorganisms (GCM) 10K type strain sequencing project: providing services to taxonomists for standard genome sequencing and annotation.</title>
        <authorList>
            <consortium name="The Broad Institute Genomics Platform"/>
            <consortium name="The Broad Institute Genome Sequencing Center for Infectious Disease"/>
            <person name="Wu L."/>
            <person name="Ma J."/>
        </authorList>
    </citation>
    <scope>NUCLEOTIDE SEQUENCE [LARGE SCALE GENOMIC DNA]</scope>
    <source>
        <strain evidence="3">JCM 17810</strain>
    </source>
</reference>
<dbReference type="EMBL" id="BAABGN010000011">
    <property type="protein sequence ID" value="GAA4426109.1"/>
    <property type="molecule type" value="Genomic_DNA"/>
</dbReference>
<name>A0ABP8LBX7_9MICO</name>
<protein>
    <recommendedName>
        <fullName evidence="4">GNAT family N-acetyltransferase</fullName>
    </recommendedName>
</protein>
<proteinExistence type="predicted"/>
<evidence type="ECO:0000256" key="1">
    <source>
        <dbReference type="SAM" id="MobiDB-lite"/>
    </source>
</evidence>
<evidence type="ECO:0000313" key="3">
    <source>
        <dbReference type="Proteomes" id="UP001500622"/>
    </source>
</evidence>
<evidence type="ECO:0000313" key="2">
    <source>
        <dbReference type="EMBL" id="GAA4426109.1"/>
    </source>
</evidence>
<comment type="caution">
    <text evidence="2">The sequence shown here is derived from an EMBL/GenBank/DDBJ whole genome shotgun (WGS) entry which is preliminary data.</text>
</comment>
<accession>A0ABP8LBX7</accession>
<feature type="compositionally biased region" description="Basic and acidic residues" evidence="1">
    <location>
        <begin position="1"/>
        <end position="12"/>
    </location>
</feature>
<dbReference type="Proteomes" id="UP001500622">
    <property type="component" value="Unassembled WGS sequence"/>
</dbReference>
<feature type="region of interest" description="Disordered" evidence="1">
    <location>
        <begin position="1"/>
        <end position="24"/>
    </location>
</feature>